<evidence type="ECO:0000256" key="1">
    <source>
        <dbReference type="PROSITE-ProRule" id="PRU01076"/>
    </source>
</evidence>
<reference evidence="3 4" key="1">
    <citation type="submission" date="2007-11" db="EMBL/GenBank/DDBJ databases">
        <authorList>
            <consortium name="The Salmonella enterica serovar Arizonae Genome Sequencing Project"/>
            <person name="McClelland M."/>
            <person name="Sanderson E.K."/>
            <person name="Porwollik S."/>
            <person name="Spieth J."/>
            <person name="Clifton W.S."/>
            <person name="Fulton R."/>
            <person name="Chunyan W."/>
            <person name="Wollam A."/>
            <person name="Shah N."/>
            <person name="Pepin K."/>
            <person name="Bhonagiri V."/>
            <person name="Nash W."/>
            <person name="Johnson M."/>
            <person name="Thiruvilangam P."/>
            <person name="Wilson R."/>
        </authorList>
    </citation>
    <scope>NUCLEOTIDE SEQUENCE [LARGE SCALE GENOMIC DNA]</scope>
    <source>
        <strain evidence="4">ATCC BAA-731 / CDC346-86 / RSK2980</strain>
    </source>
</reference>
<dbReference type="InterPro" id="IPR007159">
    <property type="entry name" value="SpoVT-AbrB_dom"/>
</dbReference>
<keyword evidence="4" id="KW-1185">Reference proteome</keyword>
<name>A9MQQ4_SALAR</name>
<feature type="domain" description="SpoVT-AbrB" evidence="2">
    <location>
        <begin position="62"/>
        <end position="107"/>
    </location>
</feature>
<evidence type="ECO:0000313" key="4">
    <source>
        <dbReference type="Proteomes" id="UP000002084"/>
    </source>
</evidence>
<gene>
    <name evidence="3" type="ordered locus">SARI_04523</name>
</gene>
<evidence type="ECO:0000313" key="3">
    <source>
        <dbReference type="EMBL" id="ABX24297.1"/>
    </source>
</evidence>
<keyword evidence="1" id="KW-0238">DNA-binding</keyword>
<dbReference type="InterPro" id="IPR037914">
    <property type="entry name" value="SpoVT-AbrB_sf"/>
</dbReference>
<organism evidence="3 4">
    <name type="scientific">Salmonella arizonae (strain ATCC BAA-731 / CDC346-86 / RSK2980)</name>
    <dbReference type="NCBI Taxonomy" id="41514"/>
    <lineage>
        <taxon>Bacteria</taxon>
        <taxon>Pseudomonadati</taxon>
        <taxon>Pseudomonadota</taxon>
        <taxon>Gammaproteobacteria</taxon>
        <taxon>Enterobacterales</taxon>
        <taxon>Enterobacteriaceae</taxon>
        <taxon>Salmonella</taxon>
    </lineage>
</organism>
<proteinExistence type="predicted"/>
<dbReference type="Proteomes" id="UP000002084">
    <property type="component" value="Chromosome"/>
</dbReference>
<sequence length="143" mass="15910">MVAVLPAMPPLKTAGSVLRWIKAFFTHFYAKEITMDLMNNCASSAVDVILKYNIRRYSMYTTRLKKVGGSVMLAVPPAVLKTLALSTDSEVGMTIDNGCLIIEPRKRPCYSLEELLAQCDPNAEISEEDREWIDAPAVGREIL</sequence>
<dbReference type="PROSITE" id="PS51740">
    <property type="entry name" value="SPOVT_ABRB"/>
    <property type="match status" value="1"/>
</dbReference>
<protein>
    <recommendedName>
        <fullName evidence="2">SpoVT-AbrB domain-containing protein</fullName>
    </recommendedName>
</protein>
<dbReference type="SUPFAM" id="SSF89447">
    <property type="entry name" value="AbrB/MazE/MraZ-like"/>
    <property type="match status" value="1"/>
</dbReference>
<dbReference type="HOGENOM" id="CLU_150554_2_0_6"/>
<accession>A9MQQ4</accession>
<dbReference type="KEGG" id="ses:SARI_04523"/>
<dbReference type="AlphaFoldDB" id="A9MQQ4"/>
<dbReference type="GO" id="GO:0003677">
    <property type="term" value="F:DNA binding"/>
    <property type="evidence" value="ECO:0007669"/>
    <property type="project" value="UniProtKB-UniRule"/>
</dbReference>
<dbReference type="STRING" id="41514.SARI_04523"/>
<dbReference type="EMBL" id="CP000880">
    <property type="protein sequence ID" value="ABX24297.1"/>
    <property type="molecule type" value="Genomic_DNA"/>
</dbReference>
<evidence type="ECO:0000259" key="2">
    <source>
        <dbReference type="PROSITE" id="PS51740"/>
    </source>
</evidence>
<dbReference type="Gene3D" id="2.10.260.10">
    <property type="match status" value="1"/>
</dbReference>